<evidence type="ECO:0000313" key="5">
    <source>
        <dbReference type="EMBL" id="OUR96301.1"/>
    </source>
</evidence>
<proteinExistence type="inferred from homology"/>
<dbReference type="AlphaFoldDB" id="A0A1Y5F9W6"/>
<feature type="active site" description="Proton donor" evidence="3">
    <location>
        <position position="126"/>
    </location>
</feature>
<dbReference type="CDD" id="cd16343">
    <property type="entry name" value="LMWPTP"/>
    <property type="match status" value="1"/>
</dbReference>
<dbReference type="SUPFAM" id="SSF52788">
    <property type="entry name" value="Phosphotyrosine protein phosphatases I"/>
    <property type="match status" value="1"/>
</dbReference>
<evidence type="ECO:0000256" key="3">
    <source>
        <dbReference type="PIRSR" id="PIRSR617867-1"/>
    </source>
</evidence>
<dbReference type="InterPro" id="IPR017867">
    <property type="entry name" value="Tyr_phospatase_low_mol_wt"/>
</dbReference>
<dbReference type="PANTHER" id="PTHR47439:SF1">
    <property type="entry name" value="ACID PHOSPHATASE"/>
    <property type="match status" value="1"/>
</dbReference>
<organism evidence="5 6">
    <name type="scientific">Halobacteriovorax marinus</name>
    <dbReference type="NCBI Taxonomy" id="97084"/>
    <lineage>
        <taxon>Bacteria</taxon>
        <taxon>Pseudomonadati</taxon>
        <taxon>Bdellovibrionota</taxon>
        <taxon>Bacteriovoracia</taxon>
        <taxon>Bacteriovoracales</taxon>
        <taxon>Halobacteriovoraceae</taxon>
        <taxon>Halobacteriovorax</taxon>
    </lineage>
</organism>
<gene>
    <name evidence="5" type="ORF">A9Q84_08055</name>
</gene>
<keyword evidence="2" id="KW-0378">Hydrolase</keyword>
<protein>
    <recommendedName>
        <fullName evidence="4">Phosphotyrosine protein phosphatase I domain-containing protein</fullName>
    </recommendedName>
</protein>
<feature type="domain" description="Phosphotyrosine protein phosphatase I" evidence="4">
    <location>
        <begin position="2"/>
        <end position="152"/>
    </location>
</feature>
<evidence type="ECO:0000256" key="1">
    <source>
        <dbReference type="ARBA" id="ARBA00011063"/>
    </source>
</evidence>
<evidence type="ECO:0000256" key="2">
    <source>
        <dbReference type="ARBA" id="ARBA00022801"/>
    </source>
</evidence>
<dbReference type="InterPro" id="IPR052995">
    <property type="entry name" value="LMW-PTP"/>
</dbReference>
<dbReference type="EMBL" id="MAAO01000006">
    <property type="protein sequence ID" value="OUR96301.1"/>
    <property type="molecule type" value="Genomic_DNA"/>
</dbReference>
<dbReference type="Proteomes" id="UP000196531">
    <property type="component" value="Unassembled WGS sequence"/>
</dbReference>
<comment type="caution">
    <text evidence="5">The sequence shown here is derived from an EMBL/GenBank/DDBJ whole genome shotgun (WGS) entry which is preliminary data.</text>
</comment>
<dbReference type="GO" id="GO:0004725">
    <property type="term" value="F:protein tyrosine phosphatase activity"/>
    <property type="evidence" value="ECO:0007669"/>
    <property type="project" value="InterPro"/>
</dbReference>
<comment type="similarity">
    <text evidence="1">Belongs to the low molecular weight phosphotyrosine protein phosphatase family.</text>
</comment>
<sequence length="159" mass="17953">MKKILFVCLGNICRSPVAEASFRKKVEERGLLDKVLIDSAGISAAHSGEFVDHRMVEHAKARGLDLSELRSRKFSEEDMLHFDYIVAMDKSNMKSIRSLDTNDDLENKLSIITQYCSRHSEVEVPDPYIGEGEGFDKVLNILEDATEGFLNSIESELKE</sequence>
<reference evidence="6" key="1">
    <citation type="journal article" date="2017" name="Proc. Natl. Acad. Sci. U.S.A.">
        <title>Simulation of Deepwater Horizon oil plume reveals substrate specialization within a complex community of hydrocarbon-degraders.</title>
        <authorList>
            <person name="Hu P."/>
            <person name="Dubinsky E.A."/>
            <person name="Probst A.J."/>
            <person name="Wang J."/>
            <person name="Sieber C.M.K."/>
            <person name="Tom L.M."/>
            <person name="Gardinali P."/>
            <person name="Banfield J.F."/>
            <person name="Atlas R.M."/>
            <person name="Andersen G.L."/>
        </authorList>
    </citation>
    <scope>NUCLEOTIDE SEQUENCE [LARGE SCALE GENOMIC DNA]</scope>
</reference>
<accession>A0A1Y5F9W6</accession>
<name>A0A1Y5F9W6_9BACT</name>
<dbReference type="PRINTS" id="PR00719">
    <property type="entry name" value="LMWPTPASE"/>
</dbReference>
<evidence type="ECO:0000259" key="4">
    <source>
        <dbReference type="SMART" id="SM00226"/>
    </source>
</evidence>
<dbReference type="SMART" id="SM00226">
    <property type="entry name" value="LMWPc"/>
    <property type="match status" value="1"/>
</dbReference>
<feature type="active site" evidence="3">
    <location>
        <position position="14"/>
    </location>
</feature>
<feature type="active site" description="Nucleophile" evidence="3">
    <location>
        <position position="8"/>
    </location>
</feature>
<dbReference type="PANTHER" id="PTHR47439">
    <property type="entry name" value="LOW MOLECULAR WEIGHT PHOSPHOTYROSINE PROTEIN PHOSPHATASE-RELATED"/>
    <property type="match status" value="1"/>
</dbReference>
<dbReference type="Pfam" id="PF01451">
    <property type="entry name" value="LMWPc"/>
    <property type="match status" value="1"/>
</dbReference>
<evidence type="ECO:0000313" key="6">
    <source>
        <dbReference type="Proteomes" id="UP000196531"/>
    </source>
</evidence>
<dbReference type="InterPro" id="IPR023485">
    <property type="entry name" value="Ptyr_pPase"/>
</dbReference>
<dbReference type="Gene3D" id="3.40.50.2300">
    <property type="match status" value="1"/>
</dbReference>
<dbReference type="InterPro" id="IPR036196">
    <property type="entry name" value="Ptyr_pPase_sf"/>
</dbReference>